<keyword evidence="1" id="KW-0653">Protein transport</keyword>
<dbReference type="Ensembl" id="ENSCPRT00005007385.1">
    <property type="protein sequence ID" value="ENSCPRP00005006295.1"/>
    <property type="gene ID" value="ENSCPRG00005004502.1"/>
</dbReference>
<keyword evidence="4" id="KW-1185">Reference proteome</keyword>
<comment type="domain">
    <text evidence="1">The twin CX3C motif contains 4 conserved Cys residues that form 2 disulfide bonds in the mitochondrial intermembrane space.</text>
</comment>
<dbReference type="Gene3D" id="1.10.287.810">
    <property type="entry name" value="Mitochondrial import inner membrane translocase subunit tim13 like domains"/>
    <property type="match status" value="1"/>
</dbReference>
<keyword evidence="1" id="KW-0811">Translocation</keyword>
<keyword evidence="1" id="KW-1015">Disulfide bond</keyword>
<dbReference type="GO" id="GO:0015031">
    <property type="term" value="P:protein transport"/>
    <property type="evidence" value="ECO:0007669"/>
    <property type="project" value="UniProtKB-KW"/>
</dbReference>
<evidence type="ECO:0000259" key="2">
    <source>
        <dbReference type="Pfam" id="PF02953"/>
    </source>
</evidence>
<comment type="function">
    <text evidence="1">Mitochondrial intermembrane chaperone that participates in the import and insertion of some multi-pass transmembrane proteins into the mitochondrial inner membrane. Also required for the transfer of beta-barrel precursors from the TOM complex to the sorting and assembly machinery (SAM complex) of the outer membrane. Acts as a chaperone-like protein that protects the hydrophobic precursors from aggregation and guide them through the mitochondrial intermembrane space.</text>
</comment>
<dbReference type="Pfam" id="PF02953">
    <property type="entry name" value="zf-Tim10_DDP"/>
    <property type="match status" value="1"/>
</dbReference>
<dbReference type="InterPro" id="IPR035427">
    <property type="entry name" value="Tim10-like_dom_sf"/>
</dbReference>
<keyword evidence="1" id="KW-0143">Chaperone</keyword>
<name>A0A7M4EA79_CROPO</name>
<evidence type="ECO:0000313" key="3">
    <source>
        <dbReference type="Ensembl" id="ENSCPRP00005006295.1"/>
    </source>
</evidence>
<keyword evidence="1" id="KW-0472">Membrane</keyword>
<dbReference type="SUPFAM" id="SSF144122">
    <property type="entry name" value="Tim10-like"/>
    <property type="match status" value="1"/>
</dbReference>
<gene>
    <name evidence="3" type="primary">TIMM8B</name>
</gene>
<evidence type="ECO:0000256" key="1">
    <source>
        <dbReference type="RuleBase" id="RU367043"/>
    </source>
</evidence>
<keyword evidence="1" id="KW-0999">Mitochondrion inner membrane</keyword>
<organism evidence="3 4">
    <name type="scientific">Crocodylus porosus</name>
    <name type="common">Saltwater crocodile</name>
    <name type="synonym">Estuarine crocodile</name>
    <dbReference type="NCBI Taxonomy" id="8502"/>
    <lineage>
        <taxon>Eukaryota</taxon>
        <taxon>Metazoa</taxon>
        <taxon>Chordata</taxon>
        <taxon>Craniata</taxon>
        <taxon>Vertebrata</taxon>
        <taxon>Euteleostomi</taxon>
        <taxon>Archelosauria</taxon>
        <taxon>Archosauria</taxon>
        <taxon>Crocodylia</taxon>
        <taxon>Longirostres</taxon>
        <taxon>Crocodylidae</taxon>
        <taxon>Crocodylus</taxon>
    </lineage>
</organism>
<evidence type="ECO:0000313" key="4">
    <source>
        <dbReference type="Proteomes" id="UP000594220"/>
    </source>
</evidence>
<sequence length="95" mass="10750">MERAKCRKLRRQEAGGGDPAVSELRELVAAEQQRAQFTAQVHNFMEVCWDKCVDKPGSKLDHRSESCLASCVDRFIDTTLSITQRFSQILQKAGH</sequence>
<protein>
    <recommendedName>
        <fullName evidence="1">Mitochondrial import inner membrane translocase subunit</fullName>
    </recommendedName>
</protein>
<dbReference type="GO" id="GO:0005743">
    <property type="term" value="C:mitochondrial inner membrane"/>
    <property type="evidence" value="ECO:0007669"/>
    <property type="project" value="UniProtKB-SubCell"/>
</dbReference>
<reference evidence="3" key="2">
    <citation type="submission" date="2025-09" db="UniProtKB">
        <authorList>
            <consortium name="Ensembl"/>
        </authorList>
    </citation>
    <scope>IDENTIFICATION</scope>
</reference>
<dbReference type="OMA" id="NEICWDK"/>
<comment type="subcellular location">
    <subcellularLocation>
        <location evidence="1">Mitochondrion inner membrane</location>
        <topology evidence="1">Peripheral membrane protein</topology>
        <orientation evidence="1">Intermembrane side</orientation>
    </subcellularLocation>
</comment>
<keyword evidence="1" id="KW-0496">Mitochondrion</keyword>
<comment type="subunit">
    <text evidence="1">Heterohexamer.</text>
</comment>
<dbReference type="AlphaFoldDB" id="A0A7M4EA79"/>
<comment type="similarity">
    <text evidence="1">Belongs to the small Tim family.</text>
</comment>
<dbReference type="Proteomes" id="UP000594220">
    <property type="component" value="Unplaced"/>
</dbReference>
<feature type="domain" description="Tim10-like" evidence="2">
    <location>
        <begin position="28"/>
        <end position="88"/>
    </location>
</feature>
<dbReference type="InterPro" id="IPR004217">
    <property type="entry name" value="Tim10-like"/>
</dbReference>
<dbReference type="GeneTree" id="ENSGT00940000155479"/>
<proteinExistence type="inferred from homology"/>
<accession>A0A7M4EA79</accession>
<reference evidence="3" key="1">
    <citation type="submission" date="2025-08" db="UniProtKB">
        <authorList>
            <consortium name="Ensembl"/>
        </authorList>
    </citation>
    <scope>IDENTIFICATION</scope>
</reference>
<keyword evidence="1" id="KW-0813">Transport</keyword>